<evidence type="ECO:0000313" key="2">
    <source>
        <dbReference type="EMBL" id="ANZ74775.1"/>
    </source>
</evidence>
<feature type="compositionally biased region" description="Low complexity" evidence="1">
    <location>
        <begin position="63"/>
        <end position="77"/>
    </location>
</feature>
<sequence length="236" mass="26412">MLNTSYQFPKDVARYDVGNAVNEQLQATILNSKVQHESGSTYQEGINSSPERKNSVFSSAEISTTSSPTSPKSKNNSQFASDSFDSCIYPRKPIHRRSNTEVSSNDSEKEFSSDSLFKAQYRDNKLKPSPFQASNGRNSVPAYRKTTLDAPTTVTIDIEEMTKGLCEDATGDSLKFNTEKSSVYADRILDTQELRFRRSASDEGCSDLQIIEEEITRPYDSQLVDIYTILREGPPI</sequence>
<dbReference type="Proteomes" id="UP000094565">
    <property type="component" value="Chromosome 1"/>
</dbReference>
<accession>A0A1B2JA73</accession>
<reference evidence="2 3" key="1">
    <citation type="submission" date="2016-02" db="EMBL/GenBank/DDBJ databases">
        <title>Comparative genomic and transcriptomic foundation for Pichia pastoris.</title>
        <authorList>
            <person name="Love K.R."/>
            <person name="Shah K.A."/>
            <person name="Whittaker C.A."/>
            <person name="Wu J."/>
            <person name="Bartlett M.C."/>
            <person name="Ma D."/>
            <person name="Leeson R.L."/>
            <person name="Priest M."/>
            <person name="Young S.K."/>
            <person name="Love J.C."/>
        </authorList>
    </citation>
    <scope>NUCLEOTIDE SEQUENCE [LARGE SCALE GENOMIC DNA]</scope>
    <source>
        <strain evidence="2 3">ATCC 28485</strain>
    </source>
</reference>
<gene>
    <name evidence="2" type="ORF">ATY40_BA7501144</name>
</gene>
<evidence type="ECO:0000256" key="1">
    <source>
        <dbReference type="SAM" id="MobiDB-lite"/>
    </source>
</evidence>
<feature type="region of interest" description="Disordered" evidence="1">
    <location>
        <begin position="35"/>
        <end position="114"/>
    </location>
</feature>
<dbReference type="AlphaFoldDB" id="A0A1B2JA73"/>
<dbReference type="EMBL" id="CP014584">
    <property type="protein sequence ID" value="ANZ74775.1"/>
    <property type="molecule type" value="Genomic_DNA"/>
</dbReference>
<protein>
    <submittedName>
        <fullName evidence="2">BA75_01144T0</fullName>
    </submittedName>
</protein>
<evidence type="ECO:0000313" key="3">
    <source>
        <dbReference type="Proteomes" id="UP000094565"/>
    </source>
</evidence>
<organism evidence="2 3">
    <name type="scientific">Komagataella pastoris</name>
    <name type="common">Yeast</name>
    <name type="synonym">Pichia pastoris</name>
    <dbReference type="NCBI Taxonomy" id="4922"/>
    <lineage>
        <taxon>Eukaryota</taxon>
        <taxon>Fungi</taxon>
        <taxon>Dikarya</taxon>
        <taxon>Ascomycota</taxon>
        <taxon>Saccharomycotina</taxon>
        <taxon>Pichiomycetes</taxon>
        <taxon>Pichiales</taxon>
        <taxon>Pichiaceae</taxon>
        <taxon>Komagataella</taxon>
    </lineage>
</organism>
<name>A0A1B2JA73_PICPA</name>
<dbReference type="OrthoDB" id="10316944at2759"/>
<proteinExistence type="predicted"/>
<feature type="compositionally biased region" description="Polar residues" evidence="1">
    <location>
        <begin position="35"/>
        <end position="62"/>
    </location>
</feature>
<keyword evidence="3" id="KW-1185">Reference proteome</keyword>